<dbReference type="Pfam" id="PF05368">
    <property type="entry name" value="NmrA"/>
    <property type="match status" value="1"/>
</dbReference>
<keyword evidence="3" id="KW-1185">Reference proteome</keyword>
<protein>
    <submittedName>
        <fullName evidence="2">NmrA family NAD(P)-binding protein</fullName>
    </submittedName>
</protein>
<reference evidence="2 3" key="1">
    <citation type="submission" date="2022-09" db="EMBL/GenBank/DDBJ databases">
        <title>New species of Phenylobacterium.</title>
        <authorList>
            <person name="Mieszkin S."/>
        </authorList>
    </citation>
    <scope>NUCLEOTIDE SEQUENCE [LARGE SCALE GENOMIC DNA]</scope>
    <source>
        <strain evidence="2 3">HK31-G</strain>
    </source>
</reference>
<comment type="caution">
    <text evidence="2">The sequence shown here is derived from an EMBL/GenBank/DDBJ whole genome shotgun (WGS) entry which is preliminary data.</text>
</comment>
<dbReference type="InterPro" id="IPR051783">
    <property type="entry name" value="NAD(P)-dependent_oxidoreduct"/>
</dbReference>
<dbReference type="PANTHER" id="PTHR48079">
    <property type="entry name" value="PROTEIN YEEZ"/>
    <property type="match status" value="1"/>
</dbReference>
<proteinExistence type="predicted"/>
<sequence length="325" mass="34837">MATSDKSALVIGATGSVGGEVAAALLAHGWRVRGLHRDPARAAREAVELEAIEWVKGDAMSAAEVTAAAQGAQLIVHAASPPGYKNWAGLAMPMLEATIAAAKATGARILFPGNVYNYGSDAFPMMAEDAPQNPRTRKGAIRVVMERRLESAGVRSLVVRAGDFFGPVSASSFLTEGMVAKDKPLKSVAYPGPREIRHAWAYLPDLAETMARLADIEATLPDHAAYHFGGHQITGDQMIAALERVAGRRLTVKRFPWLALRALAPFVEMLRELSEMRYLWDNTVLLDNAKLVKTLGAEPHTPLETALRTALQGQGCLPVDQKAAA</sequence>
<dbReference type="InterPro" id="IPR008030">
    <property type="entry name" value="NmrA-like"/>
</dbReference>
<dbReference type="InterPro" id="IPR036291">
    <property type="entry name" value="NAD(P)-bd_dom_sf"/>
</dbReference>
<feature type="domain" description="NmrA-like" evidence="1">
    <location>
        <begin position="5"/>
        <end position="282"/>
    </location>
</feature>
<evidence type="ECO:0000313" key="3">
    <source>
        <dbReference type="Proteomes" id="UP001598130"/>
    </source>
</evidence>
<organism evidence="2 3">
    <name type="scientific">Phenylobacterium ferrooxidans</name>
    <dbReference type="NCBI Taxonomy" id="2982689"/>
    <lineage>
        <taxon>Bacteria</taxon>
        <taxon>Pseudomonadati</taxon>
        <taxon>Pseudomonadota</taxon>
        <taxon>Alphaproteobacteria</taxon>
        <taxon>Caulobacterales</taxon>
        <taxon>Caulobacteraceae</taxon>
        <taxon>Phenylobacterium</taxon>
    </lineage>
</organism>
<evidence type="ECO:0000313" key="2">
    <source>
        <dbReference type="EMBL" id="MFD3263676.1"/>
    </source>
</evidence>
<dbReference type="PANTHER" id="PTHR48079:SF6">
    <property type="entry name" value="NAD(P)-BINDING DOMAIN-CONTAINING PROTEIN-RELATED"/>
    <property type="match status" value="1"/>
</dbReference>
<dbReference type="EMBL" id="JAOTJD010000009">
    <property type="protein sequence ID" value="MFD3263676.1"/>
    <property type="molecule type" value="Genomic_DNA"/>
</dbReference>
<dbReference type="SUPFAM" id="SSF51735">
    <property type="entry name" value="NAD(P)-binding Rossmann-fold domains"/>
    <property type="match status" value="1"/>
</dbReference>
<evidence type="ECO:0000259" key="1">
    <source>
        <dbReference type="Pfam" id="PF05368"/>
    </source>
</evidence>
<name>A0ABW6CPI8_9CAUL</name>
<dbReference type="RefSeq" id="WP_377368775.1">
    <property type="nucleotide sequence ID" value="NZ_JAOTJD010000009.1"/>
</dbReference>
<gene>
    <name evidence="2" type="ORF">OCL97_06785</name>
</gene>
<accession>A0ABW6CPI8</accession>
<dbReference type="Gene3D" id="3.40.50.720">
    <property type="entry name" value="NAD(P)-binding Rossmann-like Domain"/>
    <property type="match status" value="1"/>
</dbReference>
<dbReference type="Proteomes" id="UP001598130">
    <property type="component" value="Unassembled WGS sequence"/>
</dbReference>